<dbReference type="InterPro" id="IPR051320">
    <property type="entry name" value="Viral_Replic_Matur_Polypro"/>
</dbReference>
<evidence type="ECO:0000313" key="2">
    <source>
        <dbReference type="Proteomes" id="UP001221898"/>
    </source>
</evidence>
<dbReference type="InterPro" id="IPR043502">
    <property type="entry name" value="DNA/RNA_pol_sf"/>
</dbReference>
<dbReference type="Gene3D" id="3.30.70.270">
    <property type="match status" value="2"/>
</dbReference>
<evidence type="ECO:0000313" key="1">
    <source>
        <dbReference type="EMBL" id="KAJ8400154.1"/>
    </source>
</evidence>
<keyword evidence="2" id="KW-1185">Reference proteome</keyword>
<dbReference type="InterPro" id="IPR043128">
    <property type="entry name" value="Rev_trsase/Diguanyl_cyclase"/>
</dbReference>
<gene>
    <name evidence="1" type="ORF">AAFF_G00398480</name>
</gene>
<proteinExistence type="predicted"/>
<dbReference type="Proteomes" id="UP001221898">
    <property type="component" value="Unassembled WGS sequence"/>
</dbReference>
<name>A0AAD7WL77_9TELE</name>
<organism evidence="1 2">
    <name type="scientific">Aldrovandia affinis</name>
    <dbReference type="NCBI Taxonomy" id="143900"/>
    <lineage>
        <taxon>Eukaryota</taxon>
        <taxon>Metazoa</taxon>
        <taxon>Chordata</taxon>
        <taxon>Craniata</taxon>
        <taxon>Vertebrata</taxon>
        <taxon>Euteleostomi</taxon>
        <taxon>Actinopterygii</taxon>
        <taxon>Neopterygii</taxon>
        <taxon>Teleostei</taxon>
        <taxon>Notacanthiformes</taxon>
        <taxon>Halosauridae</taxon>
        <taxon>Aldrovandia</taxon>
    </lineage>
</organism>
<dbReference type="PANTHER" id="PTHR33064:SF37">
    <property type="entry name" value="RIBONUCLEASE H"/>
    <property type="match status" value="1"/>
</dbReference>
<dbReference type="EMBL" id="JAINUG010000078">
    <property type="protein sequence ID" value="KAJ8400154.1"/>
    <property type="molecule type" value="Genomic_DNA"/>
</dbReference>
<dbReference type="PANTHER" id="PTHR33064">
    <property type="entry name" value="POL PROTEIN"/>
    <property type="match status" value="1"/>
</dbReference>
<dbReference type="AlphaFoldDB" id="A0AAD7WL77"/>
<reference evidence="1" key="1">
    <citation type="journal article" date="2023" name="Science">
        <title>Genome structures resolve the early diversification of teleost fishes.</title>
        <authorList>
            <person name="Parey E."/>
            <person name="Louis A."/>
            <person name="Montfort J."/>
            <person name="Bouchez O."/>
            <person name="Roques C."/>
            <person name="Iampietro C."/>
            <person name="Lluch J."/>
            <person name="Castinel A."/>
            <person name="Donnadieu C."/>
            <person name="Desvignes T."/>
            <person name="Floi Bucao C."/>
            <person name="Jouanno E."/>
            <person name="Wen M."/>
            <person name="Mejri S."/>
            <person name="Dirks R."/>
            <person name="Jansen H."/>
            <person name="Henkel C."/>
            <person name="Chen W.J."/>
            <person name="Zahm M."/>
            <person name="Cabau C."/>
            <person name="Klopp C."/>
            <person name="Thompson A.W."/>
            <person name="Robinson-Rechavi M."/>
            <person name="Braasch I."/>
            <person name="Lecointre G."/>
            <person name="Bobe J."/>
            <person name="Postlethwait J.H."/>
            <person name="Berthelot C."/>
            <person name="Roest Crollius H."/>
            <person name="Guiguen Y."/>
        </authorList>
    </citation>
    <scope>NUCLEOTIDE SEQUENCE</scope>
    <source>
        <strain evidence="1">NC1722</strain>
    </source>
</reference>
<dbReference type="SUPFAM" id="SSF56672">
    <property type="entry name" value="DNA/RNA polymerases"/>
    <property type="match status" value="1"/>
</dbReference>
<protein>
    <submittedName>
        <fullName evidence="1">Uncharacterized protein</fullName>
    </submittedName>
</protein>
<accession>A0AAD7WL77</accession>
<comment type="caution">
    <text evidence="1">The sequence shown here is derived from an EMBL/GenBank/DDBJ whole genome shotgun (WGS) entry which is preliminary data.</text>
</comment>
<sequence length="95" mass="10723">MTFRRILVHASTYTAALNNLCTVFEQIAKANLRLNPAKCSLFRRQTSFQEHVVSERGVSTDPAKVEAVEKWPSPTSSAEVRSFLGLASYYNRRVC</sequence>